<protein>
    <submittedName>
        <fullName evidence="2">Uncharacterized protein</fullName>
    </submittedName>
</protein>
<dbReference type="AlphaFoldDB" id="A0AAN6XN69"/>
<sequence length="159" mass="17496">MATVLASRPAQGKRSRDAGGGPSHDGSADRPAKHHKPGHEPRDAVVKHALLNQYYSETQTLRQYALSKLPGSSRIRRKKIATVGLVASSAQKPLSEDETMLAELLDTTLVAWRPDSGGKKNDYRWEKWIGFSQKGDESYVTLSDGLRGSMYSQSEVSQL</sequence>
<organism evidence="2 3">
    <name type="scientific">Triangularia verruculosa</name>
    <dbReference type="NCBI Taxonomy" id="2587418"/>
    <lineage>
        <taxon>Eukaryota</taxon>
        <taxon>Fungi</taxon>
        <taxon>Dikarya</taxon>
        <taxon>Ascomycota</taxon>
        <taxon>Pezizomycotina</taxon>
        <taxon>Sordariomycetes</taxon>
        <taxon>Sordariomycetidae</taxon>
        <taxon>Sordariales</taxon>
        <taxon>Podosporaceae</taxon>
        <taxon>Triangularia</taxon>
    </lineage>
</organism>
<reference evidence="2" key="1">
    <citation type="journal article" date="2023" name="Mol. Phylogenet. Evol.">
        <title>Genome-scale phylogeny and comparative genomics of the fungal order Sordariales.</title>
        <authorList>
            <person name="Hensen N."/>
            <person name="Bonometti L."/>
            <person name="Westerberg I."/>
            <person name="Brannstrom I.O."/>
            <person name="Guillou S."/>
            <person name="Cros-Aarteil S."/>
            <person name="Calhoun S."/>
            <person name="Haridas S."/>
            <person name="Kuo A."/>
            <person name="Mondo S."/>
            <person name="Pangilinan J."/>
            <person name="Riley R."/>
            <person name="LaButti K."/>
            <person name="Andreopoulos B."/>
            <person name="Lipzen A."/>
            <person name="Chen C."/>
            <person name="Yan M."/>
            <person name="Daum C."/>
            <person name="Ng V."/>
            <person name="Clum A."/>
            <person name="Steindorff A."/>
            <person name="Ohm R.A."/>
            <person name="Martin F."/>
            <person name="Silar P."/>
            <person name="Natvig D.O."/>
            <person name="Lalanne C."/>
            <person name="Gautier V."/>
            <person name="Ament-Velasquez S.L."/>
            <person name="Kruys A."/>
            <person name="Hutchinson M.I."/>
            <person name="Powell A.J."/>
            <person name="Barry K."/>
            <person name="Miller A.N."/>
            <person name="Grigoriev I.V."/>
            <person name="Debuchy R."/>
            <person name="Gladieux P."/>
            <person name="Hiltunen Thoren M."/>
            <person name="Johannesson H."/>
        </authorList>
    </citation>
    <scope>NUCLEOTIDE SEQUENCE</scope>
    <source>
        <strain evidence="2">CBS 315.58</strain>
    </source>
</reference>
<dbReference type="EMBL" id="MU863899">
    <property type="protein sequence ID" value="KAK4202295.1"/>
    <property type="molecule type" value="Genomic_DNA"/>
</dbReference>
<keyword evidence="3" id="KW-1185">Reference proteome</keyword>
<reference evidence="2" key="2">
    <citation type="submission" date="2023-05" db="EMBL/GenBank/DDBJ databases">
        <authorList>
            <consortium name="Lawrence Berkeley National Laboratory"/>
            <person name="Steindorff A."/>
            <person name="Hensen N."/>
            <person name="Bonometti L."/>
            <person name="Westerberg I."/>
            <person name="Brannstrom I.O."/>
            <person name="Guillou S."/>
            <person name="Cros-Aarteil S."/>
            <person name="Calhoun S."/>
            <person name="Haridas S."/>
            <person name="Kuo A."/>
            <person name="Mondo S."/>
            <person name="Pangilinan J."/>
            <person name="Riley R."/>
            <person name="Labutti K."/>
            <person name="Andreopoulos B."/>
            <person name="Lipzen A."/>
            <person name="Chen C."/>
            <person name="Yanf M."/>
            <person name="Daum C."/>
            <person name="Ng V."/>
            <person name="Clum A."/>
            <person name="Ohm R."/>
            <person name="Martin F."/>
            <person name="Silar P."/>
            <person name="Natvig D."/>
            <person name="Lalanne C."/>
            <person name="Gautier V."/>
            <person name="Ament-Velasquez S.L."/>
            <person name="Kruys A."/>
            <person name="Hutchinson M.I."/>
            <person name="Powell A.J."/>
            <person name="Barry K."/>
            <person name="Miller A.N."/>
            <person name="Grigoriev I.V."/>
            <person name="Debuchy R."/>
            <person name="Gladieux P."/>
            <person name="Thoren M.H."/>
            <person name="Johannesson H."/>
        </authorList>
    </citation>
    <scope>NUCLEOTIDE SEQUENCE</scope>
    <source>
        <strain evidence="2">CBS 315.58</strain>
    </source>
</reference>
<evidence type="ECO:0000256" key="1">
    <source>
        <dbReference type="SAM" id="MobiDB-lite"/>
    </source>
</evidence>
<dbReference type="Proteomes" id="UP001303160">
    <property type="component" value="Unassembled WGS sequence"/>
</dbReference>
<proteinExistence type="predicted"/>
<evidence type="ECO:0000313" key="3">
    <source>
        <dbReference type="Proteomes" id="UP001303160"/>
    </source>
</evidence>
<accession>A0AAN6XN69</accession>
<feature type="region of interest" description="Disordered" evidence="1">
    <location>
        <begin position="1"/>
        <end position="43"/>
    </location>
</feature>
<gene>
    <name evidence="2" type="ORF">QBC40DRAFT_45221</name>
</gene>
<evidence type="ECO:0000313" key="2">
    <source>
        <dbReference type="EMBL" id="KAK4202295.1"/>
    </source>
</evidence>
<name>A0AAN6XN69_9PEZI</name>
<comment type="caution">
    <text evidence="2">The sequence shown here is derived from an EMBL/GenBank/DDBJ whole genome shotgun (WGS) entry which is preliminary data.</text>
</comment>